<evidence type="ECO:0000313" key="2">
    <source>
        <dbReference type="Proteomes" id="UP001163321"/>
    </source>
</evidence>
<sequence>MLGHGQSECERPGLRAHGSKFHYFVDDTNEFLTAAKRSVLDKMFGALVALNTILSGQHDFRGCIVGSPAIEVEYTLTLRMIELVSEPFGWMFPTARVVPGVSFHALTRDPDFYRDYMADPLNVTENLTLRMGMEVSYGMAQLQRHRDIQDEERTFCNVTLLALQGTEDKVTSVDCVQDFMQRIVNKGKELKLSQESFIVSIMNPRSRR</sequence>
<gene>
    <name evidence="1" type="ORF">PsorP6_003908</name>
</gene>
<keyword evidence="2" id="KW-1185">Reference proteome</keyword>
<evidence type="ECO:0000313" key="1">
    <source>
        <dbReference type="EMBL" id="KAI9907077.1"/>
    </source>
</evidence>
<name>A0ACC0VLJ6_9STRA</name>
<accession>A0ACC0VLJ6</accession>
<organism evidence="1 2">
    <name type="scientific">Peronosclerospora sorghi</name>
    <dbReference type="NCBI Taxonomy" id="230839"/>
    <lineage>
        <taxon>Eukaryota</taxon>
        <taxon>Sar</taxon>
        <taxon>Stramenopiles</taxon>
        <taxon>Oomycota</taxon>
        <taxon>Peronosporomycetes</taxon>
        <taxon>Peronosporales</taxon>
        <taxon>Peronosporaceae</taxon>
        <taxon>Peronosclerospora</taxon>
    </lineage>
</organism>
<reference evidence="1 2" key="1">
    <citation type="journal article" date="2022" name="bioRxiv">
        <title>The genome of the oomycete Peronosclerospora sorghi, a cosmopolitan pathogen of maize and sorghum, is inflated with dispersed pseudogenes.</title>
        <authorList>
            <person name="Fletcher K."/>
            <person name="Martin F."/>
            <person name="Isakeit T."/>
            <person name="Cavanaugh K."/>
            <person name="Magill C."/>
            <person name="Michelmore R."/>
        </authorList>
    </citation>
    <scope>NUCLEOTIDE SEQUENCE [LARGE SCALE GENOMIC DNA]</scope>
    <source>
        <strain evidence="1">P6</strain>
    </source>
</reference>
<comment type="caution">
    <text evidence="1">The sequence shown here is derived from an EMBL/GenBank/DDBJ whole genome shotgun (WGS) entry which is preliminary data.</text>
</comment>
<protein>
    <submittedName>
        <fullName evidence="1">Uncharacterized protein</fullName>
    </submittedName>
</protein>
<dbReference type="Proteomes" id="UP001163321">
    <property type="component" value="Chromosome 8"/>
</dbReference>
<proteinExistence type="predicted"/>
<dbReference type="EMBL" id="CM047587">
    <property type="protein sequence ID" value="KAI9907077.1"/>
    <property type="molecule type" value="Genomic_DNA"/>
</dbReference>